<dbReference type="EMBL" id="AVOT02004033">
    <property type="protein sequence ID" value="MBW0475240.1"/>
    <property type="molecule type" value="Genomic_DNA"/>
</dbReference>
<feature type="region of interest" description="Disordered" evidence="1">
    <location>
        <begin position="123"/>
        <end position="164"/>
    </location>
</feature>
<protein>
    <submittedName>
        <fullName evidence="2">Uncharacterized protein</fullName>
    </submittedName>
</protein>
<keyword evidence="3" id="KW-1185">Reference proteome</keyword>
<dbReference type="Proteomes" id="UP000765509">
    <property type="component" value="Unassembled WGS sequence"/>
</dbReference>
<evidence type="ECO:0000256" key="1">
    <source>
        <dbReference type="SAM" id="MobiDB-lite"/>
    </source>
</evidence>
<sequence>MHMSPVHLRDLGFQRYRPEDRKGFFRNRRPRRGHLGHSGGWQDIEGNHTHSTIHIPIQQKPQTRGLEGYGSSFSAPQTPQGPFSMEHVQQEVQPSIPLGRTWGKFAEDLSQRNILQRPYGNHQTLQSQQEVQTSGGEGKQDKGESSHYPSYRRTTDPDREYSDSFRLTRIRPNNLSSGFTLFRNQQISGQESPFFTIPGSFKEKTRIQGRKQDLLQPKEERVRPNDAEAVGFGERGAQEPELALHNSRISSPINRNITPTQIEHIFQFAELEASHKRMKKLTDSIEKIAKDLQEGLAQLSKASEETNKRLNLVFEEQHHIKRDRDCLDQDIKELFSVYHGMKPQPQGHVINNPYHQEDIKPDAILVNKASSSTQYQDGYNMSYSEKEALKQLPEASCWPKFSGTGEYEHMELIHYIHGLFIDVPSIPDYWITARLNTAFKGHANHYANNCPKAKKKVYAIEKVPEEEYRTEDSESDPMGDAIREESDEEQDPRVEFLVKYQEETLLEFQDIQFKVGMPQEIANKNLCKHTQDAQTFVVTPTKGMAYIHGTATKMTA</sequence>
<feature type="compositionally biased region" description="Polar residues" evidence="1">
    <location>
        <begin position="123"/>
        <end position="134"/>
    </location>
</feature>
<gene>
    <name evidence="2" type="ORF">O181_014955</name>
</gene>
<name>A0A9Q3GQF9_9BASI</name>
<organism evidence="2 3">
    <name type="scientific">Austropuccinia psidii MF-1</name>
    <dbReference type="NCBI Taxonomy" id="1389203"/>
    <lineage>
        <taxon>Eukaryota</taxon>
        <taxon>Fungi</taxon>
        <taxon>Dikarya</taxon>
        <taxon>Basidiomycota</taxon>
        <taxon>Pucciniomycotina</taxon>
        <taxon>Pucciniomycetes</taxon>
        <taxon>Pucciniales</taxon>
        <taxon>Sphaerophragmiaceae</taxon>
        <taxon>Austropuccinia</taxon>
    </lineage>
</organism>
<comment type="caution">
    <text evidence="2">The sequence shown here is derived from an EMBL/GenBank/DDBJ whole genome shotgun (WGS) entry which is preliminary data.</text>
</comment>
<proteinExistence type="predicted"/>
<dbReference type="AlphaFoldDB" id="A0A9Q3GQF9"/>
<evidence type="ECO:0000313" key="3">
    <source>
        <dbReference type="Proteomes" id="UP000765509"/>
    </source>
</evidence>
<feature type="compositionally biased region" description="Basic and acidic residues" evidence="1">
    <location>
        <begin position="153"/>
        <end position="163"/>
    </location>
</feature>
<accession>A0A9Q3GQF9</accession>
<evidence type="ECO:0000313" key="2">
    <source>
        <dbReference type="EMBL" id="MBW0475240.1"/>
    </source>
</evidence>
<reference evidence="2" key="1">
    <citation type="submission" date="2021-03" db="EMBL/GenBank/DDBJ databases">
        <title>Draft genome sequence of rust myrtle Austropuccinia psidii MF-1, a brazilian biotype.</title>
        <authorList>
            <person name="Quecine M.C."/>
            <person name="Pachon D.M.R."/>
            <person name="Bonatelli M.L."/>
            <person name="Correr F.H."/>
            <person name="Franceschini L.M."/>
            <person name="Leite T.F."/>
            <person name="Margarido G.R.A."/>
            <person name="Almeida C.A."/>
            <person name="Ferrarezi J.A."/>
            <person name="Labate C.A."/>
        </authorList>
    </citation>
    <scope>NUCLEOTIDE SEQUENCE</scope>
    <source>
        <strain evidence="2">MF-1</strain>
    </source>
</reference>
<feature type="compositionally biased region" description="Basic residues" evidence="1">
    <location>
        <begin position="24"/>
        <end position="35"/>
    </location>
</feature>
<feature type="region of interest" description="Disordered" evidence="1">
    <location>
        <begin position="24"/>
        <end position="47"/>
    </location>
</feature>
<feature type="region of interest" description="Disordered" evidence="1">
    <location>
        <begin position="465"/>
        <end position="492"/>
    </location>
</feature>